<reference evidence="1" key="1">
    <citation type="journal article" date="2014" name="Front. Microbiol.">
        <title>High frequency of phylogenetically diverse reductive dehalogenase-homologous genes in deep subseafloor sedimentary metagenomes.</title>
        <authorList>
            <person name="Kawai M."/>
            <person name="Futagami T."/>
            <person name="Toyoda A."/>
            <person name="Takaki Y."/>
            <person name="Nishi S."/>
            <person name="Hori S."/>
            <person name="Arai W."/>
            <person name="Tsubouchi T."/>
            <person name="Morono Y."/>
            <person name="Uchiyama I."/>
            <person name="Ito T."/>
            <person name="Fujiyama A."/>
            <person name="Inagaki F."/>
            <person name="Takami H."/>
        </authorList>
    </citation>
    <scope>NUCLEOTIDE SEQUENCE</scope>
    <source>
        <strain evidence="1">Expedition CK06-06</strain>
    </source>
</reference>
<proteinExistence type="predicted"/>
<dbReference type="AlphaFoldDB" id="X1MLY5"/>
<comment type="caution">
    <text evidence="1">The sequence shown here is derived from an EMBL/GenBank/DDBJ whole genome shotgun (WGS) entry which is preliminary data.</text>
</comment>
<sequence length="208" mass="24297">MVGDLAFLPLEVLLVVIIIERILTHREKQAKLQKLNMVVGAFFSEVGNHLLSNLLQEFDNRVEISQHLNITEKWTQKDFRKADEFAYELKIEVDCHNVDMEGLKALLSRKREFLLTLLENPNLLEHDRFTNLLWAVTHLDEELEARPSVTNLPSKDLDHIAGDIRRLYDNLASEWLDYVEHLKSNYPYLFSLVLRTHPFQEHPSATLV</sequence>
<dbReference type="EMBL" id="BARV01019638">
    <property type="protein sequence ID" value="GAI19051.1"/>
    <property type="molecule type" value="Genomic_DNA"/>
</dbReference>
<name>X1MLY5_9ZZZZ</name>
<gene>
    <name evidence="1" type="ORF">S06H3_32964</name>
</gene>
<protein>
    <submittedName>
        <fullName evidence="1">Uncharacterized protein</fullName>
    </submittedName>
</protein>
<evidence type="ECO:0000313" key="1">
    <source>
        <dbReference type="EMBL" id="GAI19051.1"/>
    </source>
</evidence>
<accession>X1MLY5</accession>
<organism evidence="1">
    <name type="scientific">marine sediment metagenome</name>
    <dbReference type="NCBI Taxonomy" id="412755"/>
    <lineage>
        <taxon>unclassified sequences</taxon>
        <taxon>metagenomes</taxon>
        <taxon>ecological metagenomes</taxon>
    </lineage>
</organism>